<dbReference type="Gene3D" id="2.60.120.620">
    <property type="entry name" value="q2cbj1_9rhob like domain"/>
    <property type="match status" value="1"/>
</dbReference>
<dbReference type="EMBL" id="LSBJ02000005">
    <property type="protein sequence ID" value="OAQ65531.1"/>
    <property type="molecule type" value="Genomic_DNA"/>
</dbReference>
<sequence>MGSYSDIPQLFVNDGPLGTENVTQLLPSSCEEPFEVLLNRLHQHGYLFVKKLLPREDVLQIREKYFEYLSPSGVLKPGSLPVDGLFDDSQDPAAFPGIGAGSTGENGRPGGDKAQLFVDLAIQAHRELWYSETFCRHPTLAKFVAQLTGWGERSMLFRRSLLRNNIPGTKAIGVHYDQIFLRWGDLSNLTAWCPLGDISIDGGGLIYLEGSQELGERLEQEFADKSQNENFSEAQTKSAFNSNMLANGLLSNNPAEFGRQYGRRWMAADYEAGDVVLHLPYMIHASTINHSSNNVIRLATDLRFCDSSRPFDERWCNFFEVGDGV</sequence>
<dbReference type="InterPro" id="IPR008775">
    <property type="entry name" value="Phytyl_CoA_dOase-like"/>
</dbReference>
<organism evidence="1 2">
    <name type="scientific">Pochonia chlamydosporia 170</name>
    <dbReference type="NCBI Taxonomy" id="1380566"/>
    <lineage>
        <taxon>Eukaryota</taxon>
        <taxon>Fungi</taxon>
        <taxon>Dikarya</taxon>
        <taxon>Ascomycota</taxon>
        <taxon>Pezizomycotina</taxon>
        <taxon>Sordariomycetes</taxon>
        <taxon>Hypocreomycetidae</taxon>
        <taxon>Hypocreales</taxon>
        <taxon>Clavicipitaceae</taxon>
        <taxon>Pochonia</taxon>
    </lineage>
</organism>
<dbReference type="STRING" id="1380566.A0A179FJS5"/>
<dbReference type="OrthoDB" id="2328924at2759"/>
<dbReference type="GO" id="GO:0051213">
    <property type="term" value="F:dioxygenase activity"/>
    <property type="evidence" value="ECO:0007669"/>
    <property type="project" value="UniProtKB-KW"/>
</dbReference>
<name>A0A179FJS5_METCM</name>
<gene>
    <name evidence="1" type="ORF">VFPPC_16356</name>
</gene>
<keyword evidence="1" id="KW-0223">Dioxygenase</keyword>
<dbReference type="AlphaFoldDB" id="A0A179FJS5"/>
<evidence type="ECO:0000313" key="1">
    <source>
        <dbReference type="EMBL" id="OAQ65531.1"/>
    </source>
</evidence>
<proteinExistence type="predicted"/>
<dbReference type="RefSeq" id="XP_018142845.1">
    <property type="nucleotide sequence ID" value="XM_018294109.1"/>
</dbReference>
<accession>A0A179FJS5</accession>
<dbReference type="Pfam" id="PF05721">
    <property type="entry name" value="PhyH"/>
    <property type="match status" value="1"/>
</dbReference>
<protein>
    <submittedName>
        <fullName evidence="1">Phytanoyl- dioxygenase protein</fullName>
    </submittedName>
</protein>
<dbReference type="GeneID" id="28858103"/>
<reference evidence="1 2" key="1">
    <citation type="journal article" date="2016" name="PLoS Pathog.">
        <title>Biosynthesis of antibiotic leucinostatins in bio-control fungus Purpureocillium lilacinum and their inhibition on phytophthora revealed by genome mining.</title>
        <authorList>
            <person name="Wang G."/>
            <person name="Liu Z."/>
            <person name="Lin R."/>
            <person name="Li E."/>
            <person name="Mao Z."/>
            <person name="Ling J."/>
            <person name="Yang Y."/>
            <person name="Yin W.B."/>
            <person name="Xie B."/>
        </authorList>
    </citation>
    <scope>NUCLEOTIDE SEQUENCE [LARGE SCALE GENOMIC DNA]</scope>
    <source>
        <strain evidence="1">170</strain>
    </source>
</reference>
<comment type="caution">
    <text evidence="1">The sequence shown here is derived from an EMBL/GenBank/DDBJ whole genome shotgun (WGS) entry which is preliminary data.</text>
</comment>
<dbReference type="PANTHER" id="PTHR40128:SF1">
    <property type="entry name" value="PHYTANOYL-COA HYDROXYLASE"/>
    <property type="match status" value="1"/>
</dbReference>
<dbReference type="SUPFAM" id="SSF51197">
    <property type="entry name" value="Clavaminate synthase-like"/>
    <property type="match status" value="1"/>
</dbReference>
<evidence type="ECO:0000313" key="2">
    <source>
        <dbReference type="Proteomes" id="UP000078397"/>
    </source>
</evidence>
<keyword evidence="2" id="KW-1185">Reference proteome</keyword>
<keyword evidence="1" id="KW-0560">Oxidoreductase</keyword>
<dbReference type="Proteomes" id="UP000078397">
    <property type="component" value="Unassembled WGS sequence"/>
</dbReference>
<dbReference type="PANTHER" id="PTHR40128">
    <property type="entry name" value="EXPRESSED PROTEIN"/>
    <property type="match status" value="1"/>
</dbReference>
<dbReference type="KEGG" id="pchm:VFPPC_16356"/>